<evidence type="ECO:0000256" key="4">
    <source>
        <dbReference type="ARBA" id="ARBA00010662"/>
    </source>
</evidence>
<dbReference type="CDD" id="cd01400">
    <property type="entry name" value="6PGL"/>
    <property type="match status" value="1"/>
</dbReference>
<dbReference type="Gene3D" id="3.40.50.1360">
    <property type="match status" value="1"/>
</dbReference>
<dbReference type="InterPro" id="IPR005900">
    <property type="entry name" value="6-phosphogluconolactonase_DevB"/>
</dbReference>
<evidence type="ECO:0000256" key="2">
    <source>
        <dbReference type="ARBA" id="ARBA00002681"/>
    </source>
</evidence>
<keyword evidence="10" id="KW-1185">Reference proteome</keyword>
<dbReference type="NCBIfam" id="TIGR01198">
    <property type="entry name" value="pgl"/>
    <property type="match status" value="1"/>
</dbReference>
<comment type="catalytic activity">
    <reaction evidence="1 7">
        <text>6-phospho-D-glucono-1,5-lactone + H2O = 6-phospho-D-gluconate + H(+)</text>
        <dbReference type="Rhea" id="RHEA:12556"/>
        <dbReference type="ChEBI" id="CHEBI:15377"/>
        <dbReference type="ChEBI" id="CHEBI:15378"/>
        <dbReference type="ChEBI" id="CHEBI:57955"/>
        <dbReference type="ChEBI" id="CHEBI:58759"/>
        <dbReference type="EC" id="3.1.1.31"/>
    </reaction>
</comment>
<organism evidence="9 10">
    <name type="scientific">Actinotalea lenta</name>
    <dbReference type="NCBI Taxonomy" id="3064654"/>
    <lineage>
        <taxon>Bacteria</taxon>
        <taxon>Bacillati</taxon>
        <taxon>Actinomycetota</taxon>
        <taxon>Actinomycetes</taxon>
        <taxon>Micrococcales</taxon>
        <taxon>Cellulomonadaceae</taxon>
        <taxon>Actinotalea</taxon>
    </lineage>
</organism>
<evidence type="ECO:0000313" key="9">
    <source>
        <dbReference type="EMBL" id="MDO8107677.1"/>
    </source>
</evidence>
<evidence type="ECO:0000313" key="10">
    <source>
        <dbReference type="Proteomes" id="UP001232536"/>
    </source>
</evidence>
<protein>
    <recommendedName>
        <fullName evidence="6 7">6-phosphogluconolactonase</fullName>
        <shortName evidence="7">6PGL</shortName>
        <ecNumber evidence="5 7">3.1.1.31</ecNumber>
    </recommendedName>
</protein>
<comment type="caution">
    <text evidence="9">The sequence shown here is derived from an EMBL/GenBank/DDBJ whole genome shotgun (WGS) entry which is preliminary data.</text>
</comment>
<keyword evidence="7 9" id="KW-0378">Hydrolase</keyword>
<comment type="pathway">
    <text evidence="3 7">Carbohydrate degradation; pentose phosphate pathway; D-ribulose 5-phosphate from D-glucose 6-phosphate (oxidative stage): step 2/3.</text>
</comment>
<dbReference type="PANTHER" id="PTHR11054:SF0">
    <property type="entry name" value="6-PHOSPHOGLUCONOLACTONASE"/>
    <property type="match status" value="1"/>
</dbReference>
<dbReference type="EMBL" id="JAUQYP010000001">
    <property type="protein sequence ID" value="MDO8107677.1"/>
    <property type="molecule type" value="Genomic_DNA"/>
</dbReference>
<dbReference type="SUPFAM" id="SSF100950">
    <property type="entry name" value="NagB/RpiA/CoA transferase-like"/>
    <property type="match status" value="1"/>
</dbReference>
<dbReference type="GO" id="GO:0017057">
    <property type="term" value="F:6-phosphogluconolactonase activity"/>
    <property type="evidence" value="ECO:0007669"/>
    <property type="project" value="UniProtKB-EC"/>
</dbReference>
<dbReference type="InterPro" id="IPR006148">
    <property type="entry name" value="Glc/Gal-6P_isomerase"/>
</dbReference>
<sequence>MTGGVVVHPDADAVARATAARLLLHLLDTQSVRRPAHVSLTGGGVGIATLAAVAASPLRDAVDWSGVHLWWGDERFLPAGHEERNDTGARTALLDDLPIPAEQVHTVAGPDEVADAETAAARYADELARFASPGSASPVFDVMLLGIGPDGHVASLFPHQATLDVTDRTVVGVHDSPKPPPDRVSLTLPALNHATETWVVAAGEQKADAVRRALAGDDWHATPAAALQARVRTLWLVDLAAAGSAG</sequence>
<comment type="function">
    <text evidence="2 7">Hydrolysis of 6-phosphogluconolactone to 6-phosphogluconate.</text>
</comment>
<evidence type="ECO:0000259" key="8">
    <source>
        <dbReference type="Pfam" id="PF01182"/>
    </source>
</evidence>
<dbReference type="InterPro" id="IPR037171">
    <property type="entry name" value="NagB/RpiA_transferase-like"/>
</dbReference>
<evidence type="ECO:0000256" key="3">
    <source>
        <dbReference type="ARBA" id="ARBA00004961"/>
    </source>
</evidence>
<name>A0ABT9D9V1_9CELL</name>
<comment type="similarity">
    <text evidence="4 7">Belongs to the glucosamine/galactosamine-6-phosphate isomerase family. 6-phosphogluconolactonase subfamily.</text>
</comment>
<dbReference type="Proteomes" id="UP001232536">
    <property type="component" value="Unassembled WGS sequence"/>
</dbReference>
<dbReference type="EC" id="3.1.1.31" evidence="5 7"/>
<dbReference type="InterPro" id="IPR039104">
    <property type="entry name" value="6PGL"/>
</dbReference>
<dbReference type="RefSeq" id="WP_304601292.1">
    <property type="nucleotide sequence ID" value="NZ_JAUQYO010000001.1"/>
</dbReference>
<evidence type="ECO:0000256" key="1">
    <source>
        <dbReference type="ARBA" id="ARBA00000832"/>
    </source>
</evidence>
<evidence type="ECO:0000256" key="5">
    <source>
        <dbReference type="ARBA" id="ARBA00013198"/>
    </source>
</evidence>
<reference evidence="9 10" key="1">
    <citation type="submission" date="2023-07" db="EMBL/GenBank/DDBJ databases">
        <title>Description of novel actinomycetes strains, isolated from tidal flat sediment.</title>
        <authorList>
            <person name="Lu C."/>
        </authorList>
    </citation>
    <scope>NUCLEOTIDE SEQUENCE [LARGE SCALE GENOMIC DNA]</scope>
    <source>
        <strain evidence="9 10">SYSU T00b441</strain>
    </source>
</reference>
<feature type="domain" description="Glucosamine/galactosamine-6-phosphate isomerase" evidence="8">
    <location>
        <begin position="9"/>
        <end position="235"/>
    </location>
</feature>
<evidence type="ECO:0000256" key="6">
    <source>
        <dbReference type="ARBA" id="ARBA00020337"/>
    </source>
</evidence>
<evidence type="ECO:0000256" key="7">
    <source>
        <dbReference type="RuleBase" id="RU365095"/>
    </source>
</evidence>
<dbReference type="PANTHER" id="PTHR11054">
    <property type="entry name" value="6-PHOSPHOGLUCONOLACTONASE"/>
    <property type="match status" value="1"/>
</dbReference>
<dbReference type="Pfam" id="PF01182">
    <property type="entry name" value="Glucosamine_iso"/>
    <property type="match status" value="1"/>
</dbReference>
<accession>A0ABT9D9V1</accession>
<proteinExistence type="inferred from homology"/>
<gene>
    <name evidence="7 9" type="primary">pgl</name>
    <name evidence="9" type="ORF">Q6348_10765</name>
</gene>